<evidence type="ECO:0000313" key="3">
    <source>
        <dbReference type="RefSeq" id="XP_030756153.1"/>
    </source>
</evidence>
<dbReference type="Proteomes" id="UP000504635">
    <property type="component" value="Unplaced"/>
</dbReference>
<organism evidence="1 3">
    <name type="scientific">Sitophilus oryzae</name>
    <name type="common">Rice weevil</name>
    <name type="synonym">Curculio oryzae</name>
    <dbReference type="NCBI Taxonomy" id="7048"/>
    <lineage>
        <taxon>Eukaryota</taxon>
        <taxon>Metazoa</taxon>
        <taxon>Ecdysozoa</taxon>
        <taxon>Arthropoda</taxon>
        <taxon>Hexapoda</taxon>
        <taxon>Insecta</taxon>
        <taxon>Pterygota</taxon>
        <taxon>Neoptera</taxon>
        <taxon>Endopterygota</taxon>
        <taxon>Coleoptera</taxon>
        <taxon>Polyphaga</taxon>
        <taxon>Cucujiformia</taxon>
        <taxon>Curculionidae</taxon>
        <taxon>Dryophthorinae</taxon>
        <taxon>Sitophilus</taxon>
    </lineage>
</organism>
<protein>
    <submittedName>
        <fullName evidence="2">Uncharacterized protein LOC115882305 isoform X4</fullName>
    </submittedName>
    <submittedName>
        <fullName evidence="3">Uncharacterized protein LOC115882305 isoform X5</fullName>
    </submittedName>
</protein>
<name>A0A6J2XXA7_SITOR</name>
<reference evidence="2 3" key="1">
    <citation type="submission" date="2025-04" db="UniProtKB">
        <authorList>
            <consortium name="RefSeq"/>
        </authorList>
    </citation>
    <scope>IDENTIFICATION</scope>
    <source>
        <tissue evidence="2 3">Gonads</tissue>
    </source>
</reference>
<proteinExistence type="predicted"/>
<evidence type="ECO:0000313" key="2">
    <source>
        <dbReference type="RefSeq" id="XP_030756152.1"/>
    </source>
</evidence>
<dbReference type="RefSeq" id="XP_030756152.1">
    <property type="nucleotide sequence ID" value="XM_030900292.1"/>
</dbReference>
<gene>
    <name evidence="2 3" type="primary">LOC115882305</name>
</gene>
<evidence type="ECO:0000313" key="1">
    <source>
        <dbReference type="Proteomes" id="UP000504635"/>
    </source>
</evidence>
<accession>A0A6J2XXA7</accession>
<sequence>MKMSHIPLTEDIYLSLVSDNTLKGMIGYTENLLENTDSIHELPYPEKYIQDRYEKLLLEYHKRRFCICLEELHVLYYFKKYRKVCVENWLRNLKVHDPEHVEYFDIIRIKRYIPNYYHYTVCRPSR</sequence>
<dbReference type="GeneID" id="115882305"/>
<dbReference type="RefSeq" id="XP_030756153.1">
    <property type="nucleotide sequence ID" value="XM_030900293.1"/>
</dbReference>
<keyword evidence="1" id="KW-1185">Reference proteome</keyword>
<dbReference type="AlphaFoldDB" id="A0A6J2XXA7"/>